<name>A0A9J6G8V9_HAELO</name>
<protein>
    <submittedName>
        <fullName evidence="1">Uncharacterized protein</fullName>
    </submittedName>
</protein>
<reference evidence="1 2" key="1">
    <citation type="journal article" date="2020" name="Cell">
        <title>Large-Scale Comparative Analyses of Tick Genomes Elucidate Their Genetic Diversity and Vector Capacities.</title>
        <authorList>
            <consortium name="Tick Genome and Microbiome Consortium (TIGMIC)"/>
            <person name="Jia N."/>
            <person name="Wang J."/>
            <person name="Shi W."/>
            <person name="Du L."/>
            <person name="Sun Y."/>
            <person name="Zhan W."/>
            <person name="Jiang J.F."/>
            <person name="Wang Q."/>
            <person name="Zhang B."/>
            <person name="Ji P."/>
            <person name="Bell-Sakyi L."/>
            <person name="Cui X.M."/>
            <person name="Yuan T.T."/>
            <person name="Jiang B.G."/>
            <person name="Yang W.F."/>
            <person name="Lam T.T."/>
            <person name="Chang Q.C."/>
            <person name="Ding S.J."/>
            <person name="Wang X.J."/>
            <person name="Zhu J.G."/>
            <person name="Ruan X.D."/>
            <person name="Zhao L."/>
            <person name="Wei J.T."/>
            <person name="Ye R.Z."/>
            <person name="Que T.C."/>
            <person name="Du C.H."/>
            <person name="Zhou Y.H."/>
            <person name="Cheng J.X."/>
            <person name="Dai P.F."/>
            <person name="Guo W.B."/>
            <person name="Han X.H."/>
            <person name="Huang E.J."/>
            <person name="Li L.F."/>
            <person name="Wei W."/>
            <person name="Gao Y.C."/>
            <person name="Liu J.Z."/>
            <person name="Shao H.Z."/>
            <person name="Wang X."/>
            <person name="Wang C.C."/>
            <person name="Yang T.C."/>
            <person name="Huo Q.B."/>
            <person name="Li W."/>
            <person name="Chen H.Y."/>
            <person name="Chen S.E."/>
            <person name="Zhou L.G."/>
            <person name="Ni X.B."/>
            <person name="Tian J.H."/>
            <person name="Sheng Y."/>
            <person name="Liu T."/>
            <person name="Pan Y.S."/>
            <person name="Xia L.Y."/>
            <person name="Li J."/>
            <person name="Zhao F."/>
            <person name="Cao W.C."/>
        </authorList>
    </citation>
    <scope>NUCLEOTIDE SEQUENCE [LARGE SCALE GENOMIC DNA]</scope>
    <source>
        <strain evidence="1">HaeL-2018</strain>
    </source>
</reference>
<sequence>MTFLKKAGNKKEREIIEAYFIKKEADDWVNTTSLSLSDKELSFIKDSLESPSVECALVVIILCL</sequence>
<dbReference type="AlphaFoldDB" id="A0A9J6G8V9"/>
<proteinExistence type="predicted"/>
<comment type="caution">
    <text evidence="1">The sequence shown here is derived from an EMBL/GenBank/DDBJ whole genome shotgun (WGS) entry which is preliminary data.</text>
</comment>
<dbReference type="EMBL" id="JABSTR010000005">
    <property type="protein sequence ID" value="KAH9371757.1"/>
    <property type="molecule type" value="Genomic_DNA"/>
</dbReference>
<organism evidence="1 2">
    <name type="scientific">Haemaphysalis longicornis</name>
    <name type="common">Bush tick</name>
    <dbReference type="NCBI Taxonomy" id="44386"/>
    <lineage>
        <taxon>Eukaryota</taxon>
        <taxon>Metazoa</taxon>
        <taxon>Ecdysozoa</taxon>
        <taxon>Arthropoda</taxon>
        <taxon>Chelicerata</taxon>
        <taxon>Arachnida</taxon>
        <taxon>Acari</taxon>
        <taxon>Parasitiformes</taxon>
        <taxon>Ixodida</taxon>
        <taxon>Ixodoidea</taxon>
        <taxon>Ixodidae</taxon>
        <taxon>Haemaphysalinae</taxon>
        <taxon>Haemaphysalis</taxon>
    </lineage>
</organism>
<keyword evidence="2" id="KW-1185">Reference proteome</keyword>
<accession>A0A9J6G8V9</accession>
<evidence type="ECO:0000313" key="2">
    <source>
        <dbReference type="Proteomes" id="UP000821853"/>
    </source>
</evidence>
<evidence type="ECO:0000313" key="1">
    <source>
        <dbReference type="EMBL" id="KAH9371757.1"/>
    </source>
</evidence>
<dbReference type="VEuPathDB" id="VectorBase:HLOH_059742"/>
<dbReference type="Proteomes" id="UP000821853">
    <property type="component" value="Chromosome 3"/>
</dbReference>
<gene>
    <name evidence="1" type="ORF">HPB48_021026</name>
</gene>